<dbReference type="RefSeq" id="XP_007832135.1">
    <property type="nucleotide sequence ID" value="XM_007833944.1"/>
</dbReference>
<evidence type="ECO:0000259" key="2">
    <source>
        <dbReference type="Pfam" id="PF13460"/>
    </source>
</evidence>
<protein>
    <recommendedName>
        <fullName evidence="2">NAD(P)-binding domain-containing protein</fullName>
    </recommendedName>
</protein>
<dbReference type="PANTHER" id="PTHR15020">
    <property type="entry name" value="FLAVIN REDUCTASE-RELATED"/>
    <property type="match status" value="1"/>
</dbReference>
<feature type="domain" description="NAD(P)-binding" evidence="2">
    <location>
        <begin position="15"/>
        <end position="216"/>
    </location>
</feature>
<dbReference type="Proteomes" id="UP000030651">
    <property type="component" value="Unassembled WGS sequence"/>
</dbReference>
<dbReference type="eggNOG" id="ENOG502SM0C">
    <property type="taxonomic scope" value="Eukaryota"/>
</dbReference>
<dbReference type="OMA" id="NAFYYPY"/>
<keyword evidence="4" id="KW-1185">Reference proteome</keyword>
<evidence type="ECO:0000256" key="1">
    <source>
        <dbReference type="ARBA" id="ARBA00038376"/>
    </source>
</evidence>
<accession>W3XDI8</accession>
<dbReference type="KEGG" id="pfy:PFICI_05363"/>
<evidence type="ECO:0000313" key="3">
    <source>
        <dbReference type="EMBL" id="ETS83487.1"/>
    </source>
</evidence>
<dbReference type="AlphaFoldDB" id="W3XDI8"/>
<dbReference type="InterPro" id="IPR036291">
    <property type="entry name" value="NAD(P)-bd_dom_sf"/>
</dbReference>
<dbReference type="InParanoid" id="W3XDI8"/>
<dbReference type="Gene3D" id="3.40.50.720">
    <property type="entry name" value="NAD(P)-binding Rossmann-like Domain"/>
    <property type="match status" value="1"/>
</dbReference>
<gene>
    <name evidence="3" type="ORF">PFICI_05363</name>
</gene>
<proteinExistence type="inferred from homology"/>
<dbReference type="PANTHER" id="PTHR15020:SF50">
    <property type="entry name" value="UPF0659 PROTEIN YMR090W"/>
    <property type="match status" value="1"/>
</dbReference>
<dbReference type="InterPro" id="IPR016040">
    <property type="entry name" value="NAD(P)-bd_dom"/>
</dbReference>
<dbReference type="STRING" id="1229662.W3XDI8"/>
<dbReference type="HOGENOM" id="CLU_090039_0_0_1"/>
<reference evidence="4" key="1">
    <citation type="journal article" date="2015" name="BMC Genomics">
        <title>Genomic and transcriptomic analysis of the endophytic fungus Pestalotiopsis fici reveals its lifestyle and high potential for synthesis of natural products.</title>
        <authorList>
            <person name="Wang X."/>
            <person name="Zhang X."/>
            <person name="Liu L."/>
            <person name="Xiang M."/>
            <person name="Wang W."/>
            <person name="Sun X."/>
            <person name="Che Y."/>
            <person name="Guo L."/>
            <person name="Liu G."/>
            <person name="Guo L."/>
            <person name="Wang C."/>
            <person name="Yin W.B."/>
            <person name="Stadler M."/>
            <person name="Zhang X."/>
            <person name="Liu X."/>
        </authorList>
    </citation>
    <scope>NUCLEOTIDE SEQUENCE [LARGE SCALE GENOMIC DNA]</scope>
    <source>
        <strain evidence="4">W106-1 / CGMCC3.15140</strain>
    </source>
</reference>
<dbReference type="SUPFAM" id="SSF51735">
    <property type="entry name" value="NAD(P)-binding Rossmann-fold domains"/>
    <property type="match status" value="1"/>
</dbReference>
<dbReference type="EMBL" id="KI912111">
    <property type="protein sequence ID" value="ETS83487.1"/>
    <property type="molecule type" value="Genomic_DNA"/>
</dbReference>
<dbReference type="GeneID" id="19270376"/>
<sequence>MMENSSLQTTIAFLGATGRTGSATLGPLLANKDKHVQLRTYVRSKAKLLRLLPEIENDSSVEIREGQLDNVKNLTECFRGASIIICTVGENQNIPGLCTLQGAARCIVAALTTLQEEDENWSKPRFIMLSAAPENPRFRAAMPAPVLWLLHTAFYYSYADLSAAQDILAAAPQLMSLLLVQPPGIVEDEPTGHEISTESVRKTVTYADLGSAFAELALERAYDELHAVGVSSKGGDVSGKYEFELLSRMVIGLFAGYMPGYWPAKRFIDRIRGALGW</sequence>
<dbReference type="Pfam" id="PF13460">
    <property type="entry name" value="NAD_binding_10"/>
    <property type="match status" value="1"/>
</dbReference>
<dbReference type="OrthoDB" id="10254221at2759"/>
<evidence type="ECO:0000313" key="4">
    <source>
        <dbReference type="Proteomes" id="UP000030651"/>
    </source>
</evidence>
<name>W3XDI8_PESFW</name>
<organism evidence="3 4">
    <name type="scientific">Pestalotiopsis fici (strain W106-1 / CGMCC3.15140)</name>
    <dbReference type="NCBI Taxonomy" id="1229662"/>
    <lineage>
        <taxon>Eukaryota</taxon>
        <taxon>Fungi</taxon>
        <taxon>Dikarya</taxon>
        <taxon>Ascomycota</taxon>
        <taxon>Pezizomycotina</taxon>
        <taxon>Sordariomycetes</taxon>
        <taxon>Xylariomycetidae</taxon>
        <taxon>Amphisphaeriales</taxon>
        <taxon>Sporocadaceae</taxon>
        <taxon>Pestalotiopsis</taxon>
    </lineage>
</organism>
<comment type="similarity">
    <text evidence="1">Belongs to the avfA family.</text>
</comment>